<name>A0A1F6UNJ1_9PROT</name>
<dbReference type="AlphaFoldDB" id="A0A1F6UNJ1"/>
<reference evidence="3 4" key="1">
    <citation type="journal article" date="2016" name="Nat. Commun.">
        <title>Thousands of microbial genomes shed light on interconnected biogeochemical processes in an aquifer system.</title>
        <authorList>
            <person name="Anantharaman K."/>
            <person name="Brown C.T."/>
            <person name="Hug L.A."/>
            <person name="Sharon I."/>
            <person name="Castelle C.J."/>
            <person name="Probst A.J."/>
            <person name="Thomas B.C."/>
            <person name="Singh A."/>
            <person name="Wilkins M.J."/>
            <person name="Karaoz U."/>
            <person name="Brodie E.L."/>
            <person name="Williams K.H."/>
            <person name="Hubbard S.S."/>
            <person name="Banfield J.F."/>
        </authorList>
    </citation>
    <scope>NUCLEOTIDE SEQUENCE [LARGE SCALE GENOMIC DNA]</scope>
</reference>
<dbReference type="GO" id="GO:0005737">
    <property type="term" value="C:cytoplasm"/>
    <property type="evidence" value="ECO:0007669"/>
    <property type="project" value="TreeGrafter"/>
</dbReference>
<proteinExistence type="predicted"/>
<protein>
    <recommendedName>
        <fullName evidence="2">Fumarylacetoacetase-like C-terminal domain-containing protein</fullName>
    </recommendedName>
</protein>
<dbReference type="GO" id="GO:0008684">
    <property type="term" value="F:2-oxopent-4-enoate hydratase activity"/>
    <property type="evidence" value="ECO:0007669"/>
    <property type="project" value="TreeGrafter"/>
</dbReference>
<organism evidence="3 4">
    <name type="scientific">Candidatus Muproteobacteria bacterium RBG_19FT_COMBO_61_10</name>
    <dbReference type="NCBI Taxonomy" id="1817761"/>
    <lineage>
        <taxon>Bacteria</taxon>
        <taxon>Pseudomonadati</taxon>
        <taxon>Pseudomonadota</taxon>
        <taxon>Candidatus Muproteobacteria</taxon>
    </lineage>
</organism>
<dbReference type="InterPro" id="IPR036663">
    <property type="entry name" value="Fumarylacetoacetase_C_sf"/>
</dbReference>
<dbReference type="InterPro" id="IPR050772">
    <property type="entry name" value="Hydratase-Decarb/MhpD_sf"/>
</dbReference>
<sequence length="225" mass="24327">MRRGMQAQLTEWRSTVQAHGHRLGWKIGFNDRASQQRMGIAAPVLGYLRRDRLLASGDVFRMPANAVIKAEAEVAIRIGRDVAAGVSAAEAESAIAAYAPAVEVVDVTQPLDGIEMLLRGNLYQAAVLIGPEQHAIPTAPRQTIQARLHVDGKPARDSEPLRLPERFGELVQLVAETLSRHGEQLAAGDWIICGALIEPVVVSPGSRVEVEMSSFERITLGFAGP</sequence>
<comment type="caution">
    <text evidence="3">The sequence shown here is derived from an EMBL/GenBank/DDBJ whole genome shotgun (WGS) entry which is preliminary data.</text>
</comment>
<accession>A0A1F6UNJ1</accession>
<dbReference type="SUPFAM" id="SSF56529">
    <property type="entry name" value="FAH"/>
    <property type="match status" value="1"/>
</dbReference>
<feature type="domain" description="Fumarylacetoacetase-like C-terminal" evidence="2">
    <location>
        <begin position="41"/>
        <end position="215"/>
    </location>
</feature>
<gene>
    <name evidence="3" type="ORF">A2V58_02175</name>
</gene>
<dbReference type="PANTHER" id="PTHR30143:SF0">
    <property type="entry name" value="2-KETO-4-PENTENOATE HYDRATASE"/>
    <property type="match status" value="1"/>
</dbReference>
<keyword evidence="1" id="KW-0456">Lyase</keyword>
<evidence type="ECO:0000259" key="2">
    <source>
        <dbReference type="Pfam" id="PF01557"/>
    </source>
</evidence>
<dbReference type="Gene3D" id="3.90.850.10">
    <property type="entry name" value="Fumarylacetoacetase-like, C-terminal domain"/>
    <property type="match status" value="1"/>
</dbReference>
<dbReference type="InterPro" id="IPR011234">
    <property type="entry name" value="Fumarylacetoacetase-like_C"/>
</dbReference>
<evidence type="ECO:0000313" key="3">
    <source>
        <dbReference type="EMBL" id="OGI58970.1"/>
    </source>
</evidence>
<dbReference type="Pfam" id="PF01557">
    <property type="entry name" value="FAA_hydrolase"/>
    <property type="match status" value="1"/>
</dbReference>
<dbReference type="Proteomes" id="UP000177950">
    <property type="component" value="Unassembled WGS sequence"/>
</dbReference>
<evidence type="ECO:0000313" key="4">
    <source>
        <dbReference type="Proteomes" id="UP000177950"/>
    </source>
</evidence>
<evidence type="ECO:0000256" key="1">
    <source>
        <dbReference type="ARBA" id="ARBA00023239"/>
    </source>
</evidence>
<dbReference type="EMBL" id="MFSV01000028">
    <property type="protein sequence ID" value="OGI58970.1"/>
    <property type="molecule type" value="Genomic_DNA"/>
</dbReference>
<dbReference type="PANTHER" id="PTHR30143">
    <property type="entry name" value="ACID HYDRATASE"/>
    <property type="match status" value="1"/>
</dbReference>